<dbReference type="Pfam" id="PF18937">
    <property type="entry name" value="DUF5685"/>
    <property type="match status" value="1"/>
</dbReference>
<dbReference type="EMBL" id="DVHA01000274">
    <property type="protein sequence ID" value="HIR61580.1"/>
    <property type="molecule type" value="Genomic_DNA"/>
</dbReference>
<gene>
    <name evidence="2" type="ORF">IAB37_08415</name>
</gene>
<evidence type="ECO:0000256" key="1">
    <source>
        <dbReference type="SAM" id="MobiDB-lite"/>
    </source>
</evidence>
<name>A0A9D1DYX3_9FIRM</name>
<feature type="region of interest" description="Disordered" evidence="1">
    <location>
        <begin position="288"/>
        <end position="309"/>
    </location>
</feature>
<reference evidence="2" key="2">
    <citation type="journal article" date="2021" name="PeerJ">
        <title>Extensive microbial diversity within the chicken gut microbiome revealed by metagenomics and culture.</title>
        <authorList>
            <person name="Gilroy R."/>
            <person name="Ravi A."/>
            <person name="Getino M."/>
            <person name="Pursley I."/>
            <person name="Horton D.L."/>
            <person name="Alikhan N.F."/>
            <person name="Baker D."/>
            <person name="Gharbi K."/>
            <person name="Hall N."/>
            <person name="Watson M."/>
            <person name="Adriaenssens E.M."/>
            <person name="Foster-Nyarko E."/>
            <person name="Jarju S."/>
            <person name="Secka A."/>
            <person name="Antonio M."/>
            <person name="Oren A."/>
            <person name="Chaudhuri R.R."/>
            <person name="La Ragione R."/>
            <person name="Hildebrand F."/>
            <person name="Pallen M.J."/>
        </authorList>
    </citation>
    <scope>NUCLEOTIDE SEQUENCE</scope>
    <source>
        <strain evidence="2">CHK189-12415</strain>
    </source>
</reference>
<evidence type="ECO:0000313" key="3">
    <source>
        <dbReference type="Proteomes" id="UP000824241"/>
    </source>
</evidence>
<organism evidence="2 3">
    <name type="scientific">Candidatus Faecivivens stercoravium</name>
    <dbReference type="NCBI Taxonomy" id="2840803"/>
    <lineage>
        <taxon>Bacteria</taxon>
        <taxon>Bacillati</taxon>
        <taxon>Bacillota</taxon>
        <taxon>Clostridia</taxon>
        <taxon>Eubacteriales</taxon>
        <taxon>Oscillospiraceae</taxon>
        <taxon>Oscillospiraceae incertae sedis</taxon>
        <taxon>Candidatus Faecivivens</taxon>
    </lineage>
</organism>
<evidence type="ECO:0000313" key="2">
    <source>
        <dbReference type="EMBL" id="HIR61580.1"/>
    </source>
</evidence>
<accession>A0A9D1DYX3</accession>
<dbReference type="Proteomes" id="UP000824241">
    <property type="component" value="Unassembled WGS sequence"/>
</dbReference>
<dbReference type="InterPro" id="IPR043740">
    <property type="entry name" value="DUF5685"/>
</dbReference>
<feature type="compositionally biased region" description="Basic and acidic residues" evidence="1">
    <location>
        <begin position="292"/>
        <end position="301"/>
    </location>
</feature>
<protein>
    <submittedName>
        <fullName evidence="2">Uncharacterized protein</fullName>
    </submittedName>
</protein>
<comment type="caution">
    <text evidence="2">The sequence shown here is derived from an EMBL/GenBank/DDBJ whole genome shotgun (WGS) entry which is preliminary data.</text>
</comment>
<dbReference type="AlphaFoldDB" id="A0A9D1DYX3"/>
<reference evidence="2" key="1">
    <citation type="submission" date="2020-10" db="EMBL/GenBank/DDBJ databases">
        <authorList>
            <person name="Gilroy R."/>
        </authorList>
    </citation>
    <scope>NUCLEOTIDE SEQUENCE</scope>
    <source>
        <strain evidence="2">CHK189-12415</strain>
    </source>
</reference>
<proteinExistence type="predicted"/>
<sequence>MFGYIRPDAGQLRVCEYETYRAVYCGICHALKEHFGTLSTLSLNYDFTFAALLGLALKPGFPGYESFTCAAHPFHKRQRVKLEEEVLPYVGGCVVSMAHAKIADNIADSGFLKSTVCRLTLPLTARAEKKAGGKFPALPALCEQMTAEQDKIEQDPGASLDAAAEPSAAALAGMMEALSEDGMEKRILKRFGYLLGRWIYFIDALDDLEDDLKEGGFNPFIKRFGLTAPLPPEKREEVRDYGRELLNITGAEMAAAYELLELKRFKGILDNIVYLGLQQSIDRVFNRAGGKKPGEEEKKTEYPAGRPLL</sequence>